<evidence type="ECO:0000256" key="1">
    <source>
        <dbReference type="SAM" id="MobiDB-lite"/>
    </source>
</evidence>
<proteinExistence type="predicted"/>
<sequence length="244" mass="27811">MRTALSSNVQGVSNRMTRTPSSAVRTDPDRIRKTKDIRSRTLMLKLDPAGKPYSRLDVVLALANTALFKENFENLECLGPLSRNAEWYVTLKDDESKLKLINEVIKVNGKLGHFLPAGVSEYRARIHWLPRWIDNNSLWETLQSYKEIEVKQITSDKSTINFNPSINLKHTYIGPRSVIITTDKIENIPHIIKIKDPIFGEEREALVTVPHTPPLCLRCKGTGHVRAECGTPYCTACRQYSHRM</sequence>
<dbReference type="EMBL" id="JAODUP010001400">
    <property type="protein sequence ID" value="KAK2140302.1"/>
    <property type="molecule type" value="Genomic_DNA"/>
</dbReference>
<dbReference type="SUPFAM" id="SSF57756">
    <property type="entry name" value="Retrovirus zinc finger-like domains"/>
    <property type="match status" value="1"/>
</dbReference>
<accession>A0AAD9MNB3</accession>
<dbReference type="GO" id="GO:0008270">
    <property type="term" value="F:zinc ion binding"/>
    <property type="evidence" value="ECO:0007669"/>
    <property type="project" value="InterPro"/>
</dbReference>
<protein>
    <recommendedName>
        <fullName evidence="4">CCHC-type domain-containing protein</fullName>
    </recommendedName>
</protein>
<dbReference type="AlphaFoldDB" id="A0AAD9MNB3"/>
<evidence type="ECO:0000313" key="3">
    <source>
        <dbReference type="Proteomes" id="UP001208570"/>
    </source>
</evidence>
<dbReference type="Proteomes" id="UP001208570">
    <property type="component" value="Unassembled WGS sequence"/>
</dbReference>
<gene>
    <name evidence="2" type="ORF">LSH36_1401g00014</name>
</gene>
<feature type="compositionally biased region" description="Polar residues" evidence="1">
    <location>
        <begin position="1"/>
        <end position="24"/>
    </location>
</feature>
<name>A0AAD9MNB3_9ANNE</name>
<keyword evidence="3" id="KW-1185">Reference proteome</keyword>
<comment type="caution">
    <text evidence="2">The sequence shown here is derived from an EMBL/GenBank/DDBJ whole genome shotgun (WGS) entry which is preliminary data.</text>
</comment>
<feature type="region of interest" description="Disordered" evidence="1">
    <location>
        <begin position="1"/>
        <end position="27"/>
    </location>
</feature>
<evidence type="ECO:0008006" key="4">
    <source>
        <dbReference type="Google" id="ProtNLM"/>
    </source>
</evidence>
<reference evidence="2" key="1">
    <citation type="journal article" date="2023" name="Mol. Biol. Evol.">
        <title>Third-Generation Sequencing Reveals the Adaptive Role of the Epigenome in Three Deep-Sea Polychaetes.</title>
        <authorList>
            <person name="Perez M."/>
            <person name="Aroh O."/>
            <person name="Sun Y."/>
            <person name="Lan Y."/>
            <person name="Juniper S.K."/>
            <person name="Young C.R."/>
            <person name="Angers B."/>
            <person name="Qian P.Y."/>
        </authorList>
    </citation>
    <scope>NUCLEOTIDE SEQUENCE</scope>
    <source>
        <strain evidence="2">P08H-3</strain>
    </source>
</reference>
<dbReference type="GO" id="GO:0003676">
    <property type="term" value="F:nucleic acid binding"/>
    <property type="evidence" value="ECO:0007669"/>
    <property type="project" value="InterPro"/>
</dbReference>
<evidence type="ECO:0000313" key="2">
    <source>
        <dbReference type="EMBL" id="KAK2140302.1"/>
    </source>
</evidence>
<organism evidence="2 3">
    <name type="scientific">Paralvinella palmiformis</name>
    <dbReference type="NCBI Taxonomy" id="53620"/>
    <lineage>
        <taxon>Eukaryota</taxon>
        <taxon>Metazoa</taxon>
        <taxon>Spiralia</taxon>
        <taxon>Lophotrochozoa</taxon>
        <taxon>Annelida</taxon>
        <taxon>Polychaeta</taxon>
        <taxon>Sedentaria</taxon>
        <taxon>Canalipalpata</taxon>
        <taxon>Terebellida</taxon>
        <taxon>Terebelliformia</taxon>
        <taxon>Alvinellidae</taxon>
        <taxon>Paralvinella</taxon>
    </lineage>
</organism>
<dbReference type="InterPro" id="IPR036875">
    <property type="entry name" value="Znf_CCHC_sf"/>
</dbReference>